<dbReference type="PANTHER" id="PTHR30537">
    <property type="entry name" value="HTH-TYPE TRANSCRIPTIONAL REGULATOR"/>
    <property type="match status" value="1"/>
</dbReference>
<dbReference type="Pfam" id="PF03466">
    <property type="entry name" value="LysR_substrate"/>
    <property type="match status" value="1"/>
</dbReference>
<evidence type="ECO:0000313" key="7">
    <source>
        <dbReference type="Proteomes" id="UP001165263"/>
    </source>
</evidence>
<dbReference type="SUPFAM" id="SSF53850">
    <property type="entry name" value="Periplasmic binding protein-like II"/>
    <property type="match status" value="1"/>
</dbReference>
<dbReference type="InterPro" id="IPR058163">
    <property type="entry name" value="LysR-type_TF_proteobact-type"/>
</dbReference>
<organism evidence="6 7">
    <name type="scientific">Telluria mixta</name>
    <dbReference type="NCBI Taxonomy" id="34071"/>
    <lineage>
        <taxon>Bacteria</taxon>
        <taxon>Pseudomonadati</taxon>
        <taxon>Pseudomonadota</taxon>
        <taxon>Betaproteobacteria</taxon>
        <taxon>Burkholderiales</taxon>
        <taxon>Oxalobacteraceae</taxon>
        <taxon>Telluria group</taxon>
        <taxon>Telluria</taxon>
    </lineage>
</organism>
<dbReference type="InterPro" id="IPR000847">
    <property type="entry name" value="LysR_HTH_N"/>
</dbReference>
<dbReference type="PRINTS" id="PR00039">
    <property type="entry name" value="HTHLYSR"/>
</dbReference>
<dbReference type="Gene3D" id="1.10.10.10">
    <property type="entry name" value="Winged helix-like DNA-binding domain superfamily/Winged helix DNA-binding domain"/>
    <property type="match status" value="1"/>
</dbReference>
<dbReference type="EMBL" id="JANUHC010000003">
    <property type="protein sequence ID" value="MCS0629578.1"/>
    <property type="molecule type" value="Genomic_DNA"/>
</dbReference>
<evidence type="ECO:0000259" key="5">
    <source>
        <dbReference type="PROSITE" id="PS50931"/>
    </source>
</evidence>
<proteinExistence type="inferred from homology"/>
<keyword evidence="2" id="KW-0805">Transcription regulation</keyword>
<dbReference type="SUPFAM" id="SSF46785">
    <property type="entry name" value="Winged helix' DNA-binding domain"/>
    <property type="match status" value="1"/>
</dbReference>
<dbReference type="Proteomes" id="UP001165263">
    <property type="component" value="Unassembled WGS sequence"/>
</dbReference>
<comment type="similarity">
    <text evidence="1">Belongs to the LysR transcriptional regulatory family.</text>
</comment>
<reference evidence="6" key="1">
    <citation type="submission" date="2022-08" db="EMBL/GenBank/DDBJ databases">
        <title>Reclassification of Massilia species as members of the genera Telluria, Duganella, Pseudoduganella, Mokoshia gen. nov. and Zemynaea gen. nov. using orthogonal and non-orthogonal genome-based approaches.</title>
        <authorList>
            <person name="Bowman J.P."/>
        </authorList>
    </citation>
    <scope>NUCLEOTIDE SEQUENCE</scope>
    <source>
        <strain evidence="6">LMG 11547</strain>
    </source>
</reference>
<evidence type="ECO:0000256" key="1">
    <source>
        <dbReference type="ARBA" id="ARBA00009437"/>
    </source>
</evidence>
<gene>
    <name evidence="6" type="ORF">NX786_09555</name>
</gene>
<keyword evidence="3" id="KW-0238">DNA-binding</keyword>
<comment type="caution">
    <text evidence="6">The sequence shown here is derived from an EMBL/GenBank/DDBJ whole genome shotgun (WGS) entry which is preliminary data.</text>
</comment>
<evidence type="ECO:0000256" key="3">
    <source>
        <dbReference type="ARBA" id="ARBA00023125"/>
    </source>
</evidence>
<name>A0ABT2BWR5_9BURK</name>
<evidence type="ECO:0000313" key="6">
    <source>
        <dbReference type="EMBL" id="MCS0629578.1"/>
    </source>
</evidence>
<dbReference type="InterPro" id="IPR036390">
    <property type="entry name" value="WH_DNA-bd_sf"/>
</dbReference>
<dbReference type="RefSeq" id="WP_259448708.1">
    <property type="nucleotide sequence ID" value="NZ_CP119520.1"/>
</dbReference>
<dbReference type="Gene3D" id="3.40.190.290">
    <property type="match status" value="1"/>
</dbReference>
<evidence type="ECO:0000256" key="4">
    <source>
        <dbReference type="ARBA" id="ARBA00023163"/>
    </source>
</evidence>
<keyword evidence="4" id="KW-0804">Transcription</keyword>
<dbReference type="InterPro" id="IPR036388">
    <property type="entry name" value="WH-like_DNA-bd_sf"/>
</dbReference>
<dbReference type="PANTHER" id="PTHR30537:SF5">
    <property type="entry name" value="HTH-TYPE TRANSCRIPTIONAL ACTIVATOR TTDR-RELATED"/>
    <property type="match status" value="1"/>
</dbReference>
<protein>
    <submittedName>
        <fullName evidence="6">LysR family transcriptional regulator</fullName>
    </submittedName>
</protein>
<feature type="domain" description="HTH lysR-type" evidence="5">
    <location>
        <begin position="1"/>
        <end position="59"/>
    </location>
</feature>
<accession>A0ABT2BWR5</accession>
<dbReference type="InterPro" id="IPR005119">
    <property type="entry name" value="LysR_subst-bd"/>
</dbReference>
<dbReference type="PROSITE" id="PS50931">
    <property type="entry name" value="HTH_LYSR"/>
    <property type="match status" value="1"/>
</dbReference>
<sequence length="314" mass="33255">MDRLALMETFVRTVETGSFSGAARRLGVGQPAVSKAVAQLEDHLQTRLLLRSTRGLTPTEAGQAYYEAALRAIALADEADSAARGAGAELAGRLRVCAAVTFARLHVIPHLKRFLDAHPALDVDVVLDDRNIDLLEHGIDVALRMGDLGDSSMTARRLATGRRVVVATPRYLAERGVPATPADLARHDTVTYLQDIGAGGSWSFRRGDTELSVAVGGRLRVSAAEGVRAAVCADMGIAVASEWMFGPELARGDVTAILTDWTLPTIALWAVYPSGRLSSAKARAFAAFVQDIMQTDAPVPAADSPAPAAAYSPD</sequence>
<keyword evidence="7" id="KW-1185">Reference proteome</keyword>
<dbReference type="Pfam" id="PF00126">
    <property type="entry name" value="HTH_1"/>
    <property type="match status" value="1"/>
</dbReference>
<evidence type="ECO:0000256" key="2">
    <source>
        <dbReference type="ARBA" id="ARBA00023015"/>
    </source>
</evidence>
<dbReference type="CDD" id="cd08422">
    <property type="entry name" value="PBP2_CrgA_like"/>
    <property type="match status" value="1"/>
</dbReference>